<dbReference type="InterPro" id="IPR011990">
    <property type="entry name" value="TPR-like_helical_dom_sf"/>
</dbReference>
<dbReference type="InterPro" id="IPR039340">
    <property type="entry name" value="Tfc4/TFIIIC-102/Sfc4"/>
</dbReference>
<keyword evidence="1" id="KW-0802">TPR repeat</keyword>
<dbReference type="Proteomes" id="UP001595607">
    <property type="component" value="Unassembled WGS sequence"/>
</dbReference>
<feature type="region of interest" description="Disordered" evidence="2">
    <location>
        <begin position="494"/>
        <end position="522"/>
    </location>
</feature>
<accession>A0ABV7M9N9</accession>
<evidence type="ECO:0000256" key="1">
    <source>
        <dbReference type="PROSITE-ProRule" id="PRU00339"/>
    </source>
</evidence>
<feature type="repeat" description="TPR" evidence="1">
    <location>
        <begin position="95"/>
        <end position="128"/>
    </location>
</feature>
<name>A0ABV7M9N9_9PROT</name>
<evidence type="ECO:0000256" key="2">
    <source>
        <dbReference type="SAM" id="MobiDB-lite"/>
    </source>
</evidence>
<dbReference type="PANTHER" id="PTHR23082">
    <property type="entry name" value="TRANSCRIPTION INITIATION FACTOR IIIC TFIIIC , POLYPEPTIDE 3-RELATED"/>
    <property type="match status" value="1"/>
</dbReference>
<comment type="caution">
    <text evidence="3">The sequence shown here is derived from an EMBL/GenBank/DDBJ whole genome shotgun (WGS) entry which is preliminary data.</text>
</comment>
<dbReference type="EMBL" id="JBHRVA010000002">
    <property type="protein sequence ID" value="MFC3301459.1"/>
    <property type="molecule type" value="Genomic_DNA"/>
</dbReference>
<evidence type="ECO:0000313" key="3">
    <source>
        <dbReference type="EMBL" id="MFC3301459.1"/>
    </source>
</evidence>
<dbReference type="SUPFAM" id="SSF48452">
    <property type="entry name" value="TPR-like"/>
    <property type="match status" value="2"/>
</dbReference>
<reference evidence="4" key="1">
    <citation type="journal article" date="2019" name="Int. J. Syst. Evol. Microbiol.">
        <title>The Global Catalogue of Microorganisms (GCM) 10K type strain sequencing project: providing services to taxonomists for standard genome sequencing and annotation.</title>
        <authorList>
            <consortium name="The Broad Institute Genomics Platform"/>
            <consortium name="The Broad Institute Genome Sequencing Center for Infectious Disease"/>
            <person name="Wu L."/>
            <person name="Ma J."/>
        </authorList>
    </citation>
    <scope>NUCLEOTIDE SEQUENCE [LARGE SCALE GENOMIC DNA]</scope>
    <source>
        <strain evidence="4">KCTC 22245</strain>
    </source>
</reference>
<dbReference type="Pfam" id="PF13424">
    <property type="entry name" value="TPR_12"/>
    <property type="match status" value="1"/>
</dbReference>
<sequence>MSMNERMTKLRKPASAFLAVLMTAGMVLPIDSAFAQNRSQEEEDRRRSRQTLTERSGRALAEAINLINEEPPKTQEALNTVNALLQRNLPPYDRATALEVRGQLYFQLDNLDAALRDFVEVLNLDVLPSDRQRQIRRNVAQLYYTQERYDEAIRFMEQYIREAGAEAEANDYFILAAAYVQNNQFSQARGPAETAVRLDQQSGNRNKQFYDLLNLIYNELNLEAERGRLLETMVEYFPGEASYWEQLAGAYSQANRRADALAALEVAYKAGLIDEEDKIVALAQYYYDQNNPFRGAQLLEAEMNAGNVKRDLSNLELLAQLWAAAREQEKAIAILNEAAPKRSDGRLYYQLGQSYLADENYDRAISNLRQALRRGGLDDREVGNAYVLLGTALFQKDSDSREGRQAARAEFVRARDYPSAARTANSWIEYIDTIETTLKRQAEVEFSQAVERQRRQIDRCKTILDVIELGGQTEVPEEQLAACRELVAKVEAGATPESLVREARGEAEGTEGDDTASEEEAG</sequence>
<organism evidence="3 4">
    <name type="scientific">Parvularcula lutaonensis</name>
    <dbReference type="NCBI Taxonomy" id="491923"/>
    <lineage>
        <taxon>Bacteria</taxon>
        <taxon>Pseudomonadati</taxon>
        <taxon>Pseudomonadota</taxon>
        <taxon>Alphaproteobacteria</taxon>
        <taxon>Parvularculales</taxon>
        <taxon>Parvularculaceae</taxon>
        <taxon>Parvularcula</taxon>
    </lineage>
</organism>
<keyword evidence="4" id="KW-1185">Reference proteome</keyword>
<dbReference type="Pfam" id="PF13432">
    <property type="entry name" value="TPR_16"/>
    <property type="match status" value="1"/>
</dbReference>
<dbReference type="SMART" id="SM00028">
    <property type="entry name" value="TPR"/>
    <property type="match status" value="4"/>
</dbReference>
<evidence type="ECO:0000313" key="4">
    <source>
        <dbReference type="Proteomes" id="UP001595607"/>
    </source>
</evidence>
<dbReference type="InterPro" id="IPR019734">
    <property type="entry name" value="TPR_rpt"/>
</dbReference>
<proteinExistence type="predicted"/>
<feature type="region of interest" description="Disordered" evidence="2">
    <location>
        <begin position="36"/>
        <end position="55"/>
    </location>
</feature>
<dbReference type="PANTHER" id="PTHR23082:SF0">
    <property type="entry name" value="GENERAL TRANSCRIPTION FACTOR 3C POLYPEPTIDE 3"/>
    <property type="match status" value="1"/>
</dbReference>
<feature type="repeat" description="TPR" evidence="1">
    <location>
        <begin position="345"/>
        <end position="378"/>
    </location>
</feature>
<protein>
    <submittedName>
        <fullName evidence="3">Tetratricopeptide repeat protein</fullName>
    </submittedName>
</protein>
<dbReference type="RefSeq" id="WP_189572492.1">
    <property type="nucleotide sequence ID" value="NZ_BMXU01000001.1"/>
</dbReference>
<gene>
    <name evidence="3" type="ORF">ACFONP_01775</name>
</gene>
<dbReference type="Gene3D" id="1.25.40.10">
    <property type="entry name" value="Tetratricopeptide repeat domain"/>
    <property type="match status" value="2"/>
</dbReference>
<feature type="compositionally biased region" description="Acidic residues" evidence="2">
    <location>
        <begin position="508"/>
        <end position="522"/>
    </location>
</feature>
<dbReference type="PROSITE" id="PS50005">
    <property type="entry name" value="TPR"/>
    <property type="match status" value="2"/>
</dbReference>